<proteinExistence type="predicted"/>
<feature type="region of interest" description="Disordered" evidence="3">
    <location>
        <begin position="362"/>
        <end position="396"/>
    </location>
</feature>
<dbReference type="PANTHER" id="PTHR12755:SF6">
    <property type="entry name" value="POLYRIBONUCLEOTIDE 5'-HYDROXYL-KINASE CLP1"/>
    <property type="match status" value="1"/>
</dbReference>
<dbReference type="OrthoDB" id="258143at2759"/>
<dbReference type="InterPro" id="IPR045116">
    <property type="entry name" value="Clp1/Grc3"/>
</dbReference>
<dbReference type="Proteomes" id="UP000006319">
    <property type="component" value="Chromosome 5"/>
</dbReference>
<dbReference type="KEGG" id="pcy:PCYB_051960"/>
<dbReference type="Gene3D" id="2.60.120.1030">
    <property type="entry name" value="Clp1, DNA binding domain"/>
    <property type="match status" value="1"/>
</dbReference>
<accession>K6UIP0</accession>
<dbReference type="PhylomeDB" id="K6UIP0"/>
<dbReference type="InterPro" id="IPR027417">
    <property type="entry name" value="P-loop_NTPase"/>
</dbReference>
<dbReference type="InterPro" id="IPR038239">
    <property type="entry name" value="Clp1_N_sf"/>
</dbReference>
<dbReference type="RefSeq" id="XP_004221125.1">
    <property type="nucleotide sequence ID" value="XM_004221077.1"/>
</dbReference>
<sequence>MANSGNTRIYHLKAFRELRIVTPEKYTKFEEEDEEECVKVRLLPSGIGVGHKNEHNSSGSSGNVPSTAEIFGRELIIDKEYKFGCNQKFAIYTFTGCTIQIKGRTLQEYESGNNTMKEYLSLSKLAKKKKKIGPRVLITGNNSSGKSSVSLILLNYALKSGFKPIFIEADTKCTCDKVELNRGPGIMSSFVYDPMNRMKCALDYYFGYLDLNEDINLYYHLNECISSCVHLMLLNNLNCISSSGKTDAEQEGIYAAGFILNVPSEADHHVINNMIEIYGINIVIVIDNAFLHYSLKDQYGEETARRGADRGRAFAREGGSDYDREYNREYSREYNRDHDRDYRRDTWRDSWRDSRLDPRLDPRRDSLAEASRKPTALPAVSSADQQRNDNKDTDEPVRKVEIVGMPKYEGVIPSDNNRVRYCKNLWYYEYFTKDIIVTKNLHRKSHVISFKYSLTSFIKLDTNLAVPLSALPADARDIQRENVSVSLYNGNISNLTHCILGVSYSKDLHYVHLMNIAAFVHVQSVRLVESEVGEDTGRSEMGADAVQGNAAQGNADAQNDYLIEILCPLSVTTKNLPPYFVVPGNAKQMKF</sequence>
<evidence type="ECO:0000313" key="7">
    <source>
        <dbReference type="Proteomes" id="UP000006319"/>
    </source>
</evidence>
<dbReference type="InterPro" id="IPR032324">
    <property type="entry name" value="Clp1_N"/>
</dbReference>
<evidence type="ECO:0000256" key="1">
    <source>
        <dbReference type="ARBA" id="ARBA00022741"/>
    </source>
</evidence>
<protein>
    <submittedName>
        <fullName evidence="6">Uncharacterized protein</fullName>
    </submittedName>
</protein>
<evidence type="ECO:0000259" key="4">
    <source>
        <dbReference type="Pfam" id="PF16573"/>
    </source>
</evidence>
<feature type="domain" description="Clp1 P-loop" evidence="5">
    <location>
        <begin position="140"/>
        <end position="300"/>
    </location>
</feature>
<dbReference type="Pfam" id="PF16573">
    <property type="entry name" value="CLP1_N"/>
    <property type="match status" value="1"/>
</dbReference>
<feature type="domain" description="Clp1 N-terminal" evidence="4">
    <location>
        <begin position="67"/>
        <end position="124"/>
    </location>
</feature>
<name>K6UIP0_PLACD</name>
<dbReference type="GO" id="GO:0005524">
    <property type="term" value="F:ATP binding"/>
    <property type="evidence" value="ECO:0007669"/>
    <property type="project" value="UniProtKB-KW"/>
</dbReference>
<dbReference type="InterPro" id="IPR032319">
    <property type="entry name" value="CLP1_P"/>
</dbReference>
<dbReference type="VEuPathDB" id="PlasmoDB:PCYB_051960"/>
<dbReference type="Pfam" id="PF16575">
    <property type="entry name" value="CLP1_P"/>
    <property type="match status" value="1"/>
</dbReference>
<feature type="compositionally biased region" description="Basic and acidic residues" evidence="3">
    <location>
        <begin position="362"/>
        <end position="372"/>
    </location>
</feature>
<dbReference type="eggNOG" id="KOG2749">
    <property type="taxonomic scope" value="Eukaryota"/>
</dbReference>
<evidence type="ECO:0000256" key="2">
    <source>
        <dbReference type="ARBA" id="ARBA00022840"/>
    </source>
</evidence>
<keyword evidence="1" id="KW-0547">Nucleotide-binding</keyword>
<dbReference type="EMBL" id="DF157097">
    <property type="protein sequence ID" value="GAB65178.1"/>
    <property type="molecule type" value="Genomic_DNA"/>
</dbReference>
<dbReference type="Gene3D" id="3.40.50.300">
    <property type="entry name" value="P-loop containing nucleotide triphosphate hydrolases"/>
    <property type="match status" value="1"/>
</dbReference>
<gene>
    <name evidence="6" type="ORF">PCYB_051960</name>
</gene>
<dbReference type="GO" id="GO:0006388">
    <property type="term" value="P:tRNA splicing, via endonucleolytic cleavage and ligation"/>
    <property type="evidence" value="ECO:0007669"/>
    <property type="project" value="TreeGrafter"/>
</dbReference>
<dbReference type="PANTHER" id="PTHR12755">
    <property type="entry name" value="CLEAVAGE/POLYADENYLATION FACTOR IA SUBUNIT CLP1P"/>
    <property type="match status" value="1"/>
</dbReference>
<dbReference type="SUPFAM" id="SSF52540">
    <property type="entry name" value="P-loop containing nucleoside triphosphate hydrolases"/>
    <property type="match status" value="1"/>
</dbReference>
<evidence type="ECO:0000259" key="5">
    <source>
        <dbReference type="Pfam" id="PF16575"/>
    </source>
</evidence>
<keyword evidence="7" id="KW-1185">Reference proteome</keyword>
<organism evidence="6 7">
    <name type="scientific">Plasmodium cynomolgi (strain B)</name>
    <dbReference type="NCBI Taxonomy" id="1120755"/>
    <lineage>
        <taxon>Eukaryota</taxon>
        <taxon>Sar</taxon>
        <taxon>Alveolata</taxon>
        <taxon>Apicomplexa</taxon>
        <taxon>Aconoidasida</taxon>
        <taxon>Haemosporida</taxon>
        <taxon>Plasmodiidae</taxon>
        <taxon>Plasmodium</taxon>
        <taxon>Plasmodium (Plasmodium)</taxon>
    </lineage>
</organism>
<keyword evidence="2" id="KW-0067">ATP-binding</keyword>
<dbReference type="GO" id="GO:0051731">
    <property type="term" value="F:polynucleotide 5'-hydroxyl-kinase activity"/>
    <property type="evidence" value="ECO:0007669"/>
    <property type="project" value="InterPro"/>
</dbReference>
<dbReference type="AlphaFoldDB" id="K6UIP0"/>
<evidence type="ECO:0000256" key="3">
    <source>
        <dbReference type="SAM" id="MobiDB-lite"/>
    </source>
</evidence>
<reference evidence="6 7" key="1">
    <citation type="journal article" date="2012" name="Nat. Genet.">
        <title>Plasmodium cynomolgi genome sequences provide insight into Plasmodium vivax and the monkey malaria clade.</title>
        <authorList>
            <person name="Tachibana S."/>
            <person name="Sullivan S.A."/>
            <person name="Kawai S."/>
            <person name="Nakamura S."/>
            <person name="Kim H.R."/>
            <person name="Goto N."/>
            <person name="Arisue N."/>
            <person name="Palacpac N.M.Q."/>
            <person name="Honma H."/>
            <person name="Yagi M."/>
            <person name="Tougan T."/>
            <person name="Katakai Y."/>
            <person name="Kaneko O."/>
            <person name="Mita T."/>
            <person name="Kita K."/>
            <person name="Yasutomi Y."/>
            <person name="Sutton P.L."/>
            <person name="Shakhbatyan R."/>
            <person name="Horii T."/>
            <person name="Yasunaga T."/>
            <person name="Barnwell J.W."/>
            <person name="Escalante A.A."/>
            <person name="Carlton J.M."/>
            <person name="Tanabe K."/>
        </authorList>
    </citation>
    <scope>NUCLEOTIDE SEQUENCE [LARGE SCALE GENOMIC DNA]</scope>
    <source>
        <strain evidence="6 7">B</strain>
    </source>
</reference>
<dbReference type="GeneID" id="14691567"/>
<dbReference type="OMA" id="CILGVSY"/>
<dbReference type="GO" id="GO:0005634">
    <property type="term" value="C:nucleus"/>
    <property type="evidence" value="ECO:0007669"/>
    <property type="project" value="TreeGrafter"/>
</dbReference>
<evidence type="ECO:0000313" key="6">
    <source>
        <dbReference type="EMBL" id="GAB65178.1"/>
    </source>
</evidence>
<feature type="compositionally biased region" description="Basic and acidic residues" evidence="3">
    <location>
        <begin position="386"/>
        <end position="396"/>
    </location>
</feature>